<feature type="domain" description="Phage tail tape measure protein" evidence="4">
    <location>
        <begin position="91"/>
        <end position="326"/>
    </location>
</feature>
<evidence type="ECO:0000256" key="1">
    <source>
        <dbReference type="ARBA" id="ARBA00022612"/>
    </source>
</evidence>
<dbReference type="EMBL" id="MN079100">
    <property type="protein sequence ID" value="QEA05359.1"/>
    <property type="molecule type" value="Genomic_DNA"/>
</dbReference>
<feature type="coiled-coil region" evidence="2">
    <location>
        <begin position="820"/>
        <end position="847"/>
    </location>
</feature>
<feature type="coiled-coil region" evidence="2">
    <location>
        <begin position="520"/>
        <end position="575"/>
    </location>
</feature>
<feature type="compositionally biased region" description="Polar residues" evidence="3">
    <location>
        <begin position="1052"/>
        <end position="1063"/>
    </location>
</feature>
<dbReference type="PANTHER" id="PTHR37813">
    <property type="entry name" value="FELS-2 PROPHAGE PROTEIN"/>
    <property type="match status" value="1"/>
</dbReference>
<keyword evidence="2" id="KW-0175">Coiled coil</keyword>
<protein>
    <submittedName>
        <fullName evidence="5">Chromosome partition protein Smc</fullName>
    </submittedName>
</protein>
<evidence type="ECO:0000256" key="2">
    <source>
        <dbReference type="SAM" id="Coils"/>
    </source>
</evidence>
<dbReference type="AlphaFoldDB" id="A0A5B8R8B3"/>
<accession>A0A5B8R8B3</accession>
<evidence type="ECO:0000259" key="4">
    <source>
        <dbReference type="Pfam" id="PF10145"/>
    </source>
</evidence>
<dbReference type="InterPro" id="IPR010090">
    <property type="entry name" value="Phage_tape_meas"/>
</dbReference>
<feature type="coiled-coil region" evidence="2">
    <location>
        <begin position="962"/>
        <end position="1001"/>
    </location>
</feature>
<sequence length="1101" mass="118325">MADRNFAVNMVIGARDRASRVLRGLNAGLGRLNNRVTQVGAALATYFGTQALSRFFSSALGSAADFEQQIDRIGAVTGATGEELDKLRAIAEEMGSTTQFTATEAAQGLEILGRAGLSASESVETLPSVLQLAQASGMQLAQAAGVVTDSLGAMGQGVDEAGRFADVLAQGARLANTDVRSLGRALSETGVQAAQMGMSAEETVGVLDALASAGIRGERAGTALRNILSQLQDPASKARRELADLGIQTSDLTEVIGGLESAGPAAQQAVLAFGREAGPALRTLLEQGQAGVAEYVAALNDAQGAAQDMADEATDNLRGALDGLSSAWDALRRTLVDPLMGPIEREIRSLADTFRDLTEGGVITRFGERLRDTFQGAVQYVKNLISEVGGLQGVLTRTGVALDRLKSQTGPIVNQLGLLTRGARVLWNVFSGVAKLVATVLVGSFAQLSKVIQGVSWAFSQLGLMSDETYEKIKTNADAAVAATKATWDSLKQDGRDIAEAFGLAGEKIGEIGDKARASLEKARAATARLKAQAAEADKAWTNTSRSVSEVNQAYIQFRQSIRDAREEAELLANENAFKKAFDEGRISQEQFNDLIDRNRAKFQELADQADQSGSLISRKLEEMGADAERFESGMTSAGKAAIANFRAIRSSGNATSAQLAAAYVAALDKIKTNSAAQAMAEELEKLRESGDVTAEHLERIGKRLAARMEEIGREGADGFIEQFDRIAGRISETDTSRALVRLRTQLRSMFLEGKVSADKLDEGLAAVAKRLDEVRTTADETIDSLGDFQSQFATADTIDELDALERKLKDAWEAGRISAEEYNDALEKVQERQSRLTDQADDLSHAQQVIAAGWGDVTSSAQVAGVQSSQAFQQALNAASRFGTGVGSVIAELQEQEDRFRAMQQAVEESTGSMEDLRRIASLSVSELGYISDETLQPLRDSISQARDQLQGLEDSAQSTLDSVRGELLRLQGRYVELERQRLDARRADIRSQLSQAQAAGNGQAAADLNRALQELGRVEQIRIEQARTREREAQQQARADRQQQSTARSVQRQGTAAQPVQTHRIELTLPSGEEVTLDTREDQAQEFIEALKRHKLRAG</sequence>
<dbReference type="Pfam" id="PF10145">
    <property type="entry name" value="PhageMin_Tail"/>
    <property type="match status" value="1"/>
</dbReference>
<organism evidence="5">
    <name type="scientific">uncultured organism</name>
    <dbReference type="NCBI Taxonomy" id="155900"/>
    <lineage>
        <taxon>unclassified sequences</taxon>
        <taxon>environmental samples</taxon>
    </lineage>
</organism>
<name>A0A5B8R8B3_9ZZZZ</name>
<proteinExistence type="predicted"/>
<keyword evidence="1" id="KW-1188">Viral release from host cell</keyword>
<feature type="compositionally biased region" description="Basic and acidic residues" evidence="3">
    <location>
        <begin position="1029"/>
        <end position="1043"/>
    </location>
</feature>
<feature type="region of interest" description="Disordered" evidence="3">
    <location>
        <begin position="1029"/>
        <end position="1083"/>
    </location>
</feature>
<dbReference type="PANTHER" id="PTHR37813:SF1">
    <property type="entry name" value="FELS-2 PROPHAGE PROTEIN"/>
    <property type="match status" value="1"/>
</dbReference>
<evidence type="ECO:0000256" key="3">
    <source>
        <dbReference type="SAM" id="MobiDB-lite"/>
    </source>
</evidence>
<reference evidence="5" key="1">
    <citation type="submission" date="2019-06" db="EMBL/GenBank/DDBJ databases">
        <authorList>
            <person name="Murdoch R.W."/>
            <person name="Fathepure B."/>
        </authorList>
    </citation>
    <scope>NUCLEOTIDE SEQUENCE</scope>
</reference>
<gene>
    <name evidence="5" type="primary">smc_3</name>
    <name evidence="5" type="ORF">KBTEX_01680</name>
</gene>
<evidence type="ECO:0000313" key="5">
    <source>
        <dbReference type="EMBL" id="QEA05359.1"/>
    </source>
</evidence>
<dbReference type="NCBIfam" id="TIGR01760">
    <property type="entry name" value="tape_meas_TP901"/>
    <property type="match status" value="1"/>
</dbReference>